<dbReference type="AlphaFoldDB" id="A7NHI4"/>
<evidence type="ECO:0000256" key="1">
    <source>
        <dbReference type="SAM" id="Phobius"/>
    </source>
</evidence>
<gene>
    <name evidence="2" type="ordered locus">Rcas_0814</name>
</gene>
<feature type="transmembrane region" description="Helical" evidence="1">
    <location>
        <begin position="188"/>
        <end position="209"/>
    </location>
</feature>
<feature type="transmembrane region" description="Helical" evidence="1">
    <location>
        <begin position="155"/>
        <end position="176"/>
    </location>
</feature>
<name>A7NHI4_ROSCS</name>
<evidence type="ECO:0000313" key="2">
    <source>
        <dbReference type="EMBL" id="ABU56931.1"/>
    </source>
</evidence>
<dbReference type="KEGG" id="rca:Rcas_0814"/>
<dbReference type="Proteomes" id="UP000000263">
    <property type="component" value="Chromosome"/>
</dbReference>
<keyword evidence="1" id="KW-1133">Transmembrane helix</keyword>
<protein>
    <submittedName>
        <fullName evidence="2">UbiA prenyltransferase</fullName>
    </submittedName>
</protein>
<organism evidence="2 3">
    <name type="scientific">Roseiflexus castenholzii (strain DSM 13941 / HLO8)</name>
    <dbReference type="NCBI Taxonomy" id="383372"/>
    <lineage>
        <taxon>Bacteria</taxon>
        <taxon>Bacillati</taxon>
        <taxon>Chloroflexota</taxon>
        <taxon>Chloroflexia</taxon>
        <taxon>Chloroflexales</taxon>
        <taxon>Roseiflexineae</taxon>
        <taxon>Roseiflexaceae</taxon>
        <taxon>Roseiflexus</taxon>
    </lineage>
</organism>
<dbReference type="RefSeq" id="WP_012119361.1">
    <property type="nucleotide sequence ID" value="NC_009767.1"/>
</dbReference>
<evidence type="ECO:0000313" key="3">
    <source>
        <dbReference type="Proteomes" id="UP000000263"/>
    </source>
</evidence>
<keyword evidence="3" id="KW-1185">Reference proteome</keyword>
<accession>A7NHI4</accession>
<keyword evidence="1" id="KW-0812">Transmembrane</keyword>
<dbReference type="Pfam" id="PF14256">
    <property type="entry name" value="YwiC"/>
    <property type="match status" value="1"/>
</dbReference>
<dbReference type="STRING" id="383372.Rcas_0814"/>
<sequence>MAETSPGSVRLRPIALPVEHGGWGFLGAPIILGLWVAPSVAGVWLSLAALGVFLTRQPLKLALGDRQRGKRYPRTAWAERFVALYSVSALLAFLAAWLTTTHPFWLPLLLAAPLALVQFRYDLLKQSRSLLAEICGANALASLASALALCGGWHIVPALLLWLLLALKATAAIIYVRARIRLARTIPTARASVYLAHAIALAAVAGLAAIGLVPWLATIAFGVLLGRAVIGLLPHSLATPTAIVGVQELGFSLLTVAAIAGGFMIGW</sequence>
<dbReference type="EMBL" id="CP000804">
    <property type="protein sequence ID" value="ABU56931.1"/>
    <property type="molecule type" value="Genomic_DNA"/>
</dbReference>
<keyword evidence="2" id="KW-0808">Transferase</keyword>
<reference evidence="2 3" key="1">
    <citation type="submission" date="2007-08" db="EMBL/GenBank/DDBJ databases">
        <title>Complete sequence of Roseiflexus castenholzii DSM 13941.</title>
        <authorList>
            <consortium name="US DOE Joint Genome Institute"/>
            <person name="Copeland A."/>
            <person name="Lucas S."/>
            <person name="Lapidus A."/>
            <person name="Barry K."/>
            <person name="Glavina del Rio T."/>
            <person name="Dalin E."/>
            <person name="Tice H."/>
            <person name="Pitluck S."/>
            <person name="Thompson L.S."/>
            <person name="Brettin T."/>
            <person name="Bruce D."/>
            <person name="Detter J.C."/>
            <person name="Han C."/>
            <person name="Tapia R."/>
            <person name="Schmutz J."/>
            <person name="Larimer F."/>
            <person name="Land M."/>
            <person name="Hauser L."/>
            <person name="Kyrpides N."/>
            <person name="Mikhailova N."/>
            <person name="Bryant D.A."/>
            <person name="Hanada S."/>
            <person name="Tsukatani Y."/>
            <person name="Richardson P."/>
        </authorList>
    </citation>
    <scope>NUCLEOTIDE SEQUENCE [LARGE SCALE GENOMIC DNA]</scope>
    <source>
        <strain evidence="3">DSM 13941 / HLO8</strain>
    </source>
</reference>
<feature type="transmembrane region" description="Helical" evidence="1">
    <location>
        <begin position="76"/>
        <end position="98"/>
    </location>
</feature>
<feature type="transmembrane region" description="Helical" evidence="1">
    <location>
        <begin position="215"/>
        <end position="237"/>
    </location>
</feature>
<feature type="transmembrane region" description="Helical" evidence="1">
    <location>
        <begin position="249"/>
        <end position="266"/>
    </location>
</feature>
<proteinExistence type="predicted"/>
<dbReference type="OrthoDB" id="158775at2"/>
<dbReference type="HOGENOM" id="CLU_064739_0_0_0"/>
<dbReference type="eggNOG" id="ENOG502ZRXK">
    <property type="taxonomic scope" value="Bacteria"/>
</dbReference>
<dbReference type="InterPro" id="IPR025576">
    <property type="entry name" value="YwiC"/>
</dbReference>
<dbReference type="GO" id="GO:0016740">
    <property type="term" value="F:transferase activity"/>
    <property type="evidence" value="ECO:0007669"/>
    <property type="project" value="UniProtKB-KW"/>
</dbReference>
<feature type="transmembrane region" description="Helical" evidence="1">
    <location>
        <begin position="30"/>
        <end position="55"/>
    </location>
</feature>
<keyword evidence="1" id="KW-0472">Membrane</keyword>